<feature type="transmembrane region" description="Helical" evidence="2">
    <location>
        <begin position="93"/>
        <end position="116"/>
    </location>
</feature>
<keyword evidence="2" id="KW-0472">Membrane</keyword>
<keyword evidence="2" id="KW-1133">Transmembrane helix</keyword>
<organism evidence="3 4">
    <name type="scientific">Roseiconus nitratireducens</name>
    <dbReference type="NCBI Taxonomy" id="2605748"/>
    <lineage>
        <taxon>Bacteria</taxon>
        <taxon>Pseudomonadati</taxon>
        <taxon>Planctomycetota</taxon>
        <taxon>Planctomycetia</taxon>
        <taxon>Pirellulales</taxon>
        <taxon>Pirellulaceae</taxon>
        <taxon>Roseiconus</taxon>
    </lineage>
</organism>
<evidence type="ECO:0000313" key="4">
    <source>
        <dbReference type="Proteomes" id="UP000324479"/>
    </source>
</evidence>
<gene>
    <name evidence="3" type="ORF">FYK55_04760</name>
</gene>
<dbReference type="Proteomes" id="UP000324479">
    <property type="component" value="Unassembled WGS sequence"/>
</dbReference>
<reference evidence="3 4" key="1">
    <citation type="submission" date="2019-08" db="EMBL/GenBank/DDBJ databases">
        <authorList>
            <person name="Dhanesh K."/>
            <person name="Kumar G."/>
            <person name="Sasikala C."/>
            <person name="Venkata Ramana C."/>
        </authorList>
    </citation>
    <scope>NUCLEOTIDE SEQUENCE [LARGE SCALE GENOMIC DNA]</scope>
    <source>
        <strain evidence="3 4">JC645</strain>
    </source>
</reference>
<sequence length="124" mass="13486">MNVTPPSHSRTSRDDTSPRDGGVGGAPSGNSLRRPRFQISLTVMLLLMVVFAFISAAFFYASQVPAIREELSVLFYGEAKGGEEDVGRAAHRAFILFTFTSPLLLAGLLSTALSIMKHFHRETA</sequence>
<evidence type="ECO:0000256" key="2">
    <source>
        <dbReference type="SAM" id="Phobius"/>
    </source>
</evidence>
<accession>A0A5M6DF70</accession>
<proteinExistence type="predicted"/>
<name>A0A5M6DF70_9BACT</name>
<evidence type="ECO:0000313" key="3">
    <source>
        <dbReference type="EMBL" id="KAA5546204.1"/>
    </source>
</evidence>
<keyword evidence="4" id="KW-1185">Reference proteome</keyword>
<dbReference type="AlphaFoldDB" id="A0A5M6DF70"/>
<feature type="region of interest" description="Disordered" evidence="1">
    <location>
        <begin position="1"/>
        <end position="33"/>
    </location>
</feature>
<keyword evidence="2" id="KW-0812">Transmembrane</keyword>
<evidence type="ECO:0000256" key="1">
    <source>
        <dbReference type="SAM" id="MobiDB-lite"/>
    </source>
</evidence>
<dbReference type="EMBL" id="VWOX01000002">
    <property type="protein sequence ID" value="KAA5546204.1"/>
    <property type="molecule type" value="Genomic_DNA"/>
</dbReference>
<feature type="transmembrane region" description="Helical" evidence="2">
    <location>
        <begin position="39"/>
        <end position="61"/>
    </location>
</feature>
<protein>
    <submittedName>
        <fullName evidence="3">Uncharacterized protein</fullName>
    </submittedName>
</protein>
<comment type="caution">
    <text evidence="3">The sequence shown here is derived from an EMBL/GenBank/DDBJ whole genome shotgun (WGS) entry which is preliminary data.</text>
</comment>